<dbReference type="InterPro" id="IPR025971">
    <property type="entry name" value="LppP/LprE"/>
</dbReference>
<comment type="caution">
    <text evidence="7">The sequence shown here is derived from an EMBL/GenBank/DDBJ whole genome shotgun (WGS) entry which is preliminary data.</text>
</comment>
<organism evidence="7 8">
    <name type="scientific">Mycolicibacterium arenosum</name>
    <dbReference type="NCBI Taxonomy" id="2952157"/>
    <lineage>
        <taxon>Bacteria</taxon>
        <taxon>Bacillati</taxon>
        <taxon>Actinomycetota</taxon>
        <taxon>Actinomycetes</taxon>
        <taxon>Mycobacteriales</taxon>
        <taxon>Mycobacteriaceae</taxon>
        <taxon>Mycolicibacterium</taxon>
    </lineage>
</organism>
<evidence type="ECO:0000313" key="7">
    <source>
        <dbReference type="EMBL" id="MCP9276654.1"/>
    </source>
</evidence>
<evidence type="ECO:0000256" key="1">
    <source>
        <dbReference type="ARBA" id="ARBA00022475"/>
    </source>
</evidence>
<evidence type="ECO:0000256" key="6">
    <source>
        <dbReference type="SAM" id="SignalP"/>
    </source>
</evidence>
<feature type="chain" id="PRO_5047450610" evidence="6">
    <location>
        <begin position="26"/>
        <end position="163"/>
    </location>
</feature>
<keyword evidence="5 7" id="KW-0449">Lipoprotein</keyword>
<keyword evidence="3" id="KW-0472">Membrane</keyword>
<reference evidence="7 8" key="1">
    <citation type="submission" date="2022-06" db="EMBL/GenBank/DDBJ databases">
        <title>Mycolicibacterium sp. CAU 1645 isolated from seawater.</title>
        <authorList>
            <person name="Kim W."/>
        </authorList>
    </citation>
    <scope>NUCLEOTIDE SEQUENCE [LARGE SCALE GENOMIC DNA]</scope>
    <source>
        <strain evidence="7 8">CAU 1645</strain>
    </source>
</reference>
<keyword evidence="8" id="KW-1185">Reference proteome</keyword>
<dbReference type="Pfam" id="PF14041">
    <property type="entry name" value="Lipoprotein_21"/>
    <property type="match status" value="1"/>
</dbReference>
<accession>A0ABT1MBV8</accession>
<evidence type="ECO:0000256" key="3">
    <source>
        <dbReference type="ARBA" id="ARBA00023136"/>
    </source>
</evidence>
<name>A0ABT1MBV8_9MYCO</name>
<evidence type="ECO:0000313" key="8">
    <source>
        <dbReference type="Proteomes" id="UP001651690"/>
    </source>
</evidence>
<protein>
    <submittedName>
        <fullName evidence="7">LppP/LprE family lipoprotein</fullName>
    </submittedName>
</protein>
<proteinExistence type="predicted"/>
<evidence type="ECO:0000256" key="4">
    <source>
        <dbReference type="ARBA" id="ARBA00023139"/>
    </source>
</evidence>
<sequence length="163" mass="16466">MRSRTLITAALTALLAAGCGWNPPAGNPPPSAAACAPGDAPAADVVTAELARIPAPAGGGQWHESARGQTGGCRLNWVQVASDNAAPDSPGQLLFFDRATPIGTPTPEPRPYIAVVGSTADTVTVQYQWKQGDDQPCCPTGIGTARFGIEGGALTALDPVPGP</sequence>
<dbReference type="EMBL" id="JANDBD010000018">
    <property type="protein sequence ID" value="MCP9276654.1"/>
    <property type="molecule type" value="Genomic_DNA"/>
</dbReference>
<keyword evidence="2 6" id="KW-0732">Signal</keyword>
<keyword evidence="1" id="KW-1003">Cell membrane</keyword>
<gene>
    <name evidence="7" type="ORF">NM203_31170</name>
</gene>
<dbReference type="Proteomes" id="UP001651690">
    <property type="component" value="Unassembled WGS sequence"/>
</dbReference>
<feature type="signal peptide" evidence="6">
    <location>
        <begin position="1"/>
        <end position="25"/>
    </location>
</feature>
<dbReference type="PROSITE" id="PS51257">
    <property type="entry name" value="PROKAR_LIPOPROTEIN"/>
    <property type="match status" value="1"/>
</dbReference>
<evidence type="ECO:0000256" key="5">
    <source>
        <dbReference type="ARBA" id="ARBA00023288"/>
    </source>
</evidence>
<keyword evidence="4" id="KW-0564">Palmitate</keyword>
<dbReference type="RefSeq" id="WP_255064780.1">
    <property type="nucleotide sequence ID" value="NZ_JANDBD010000018.1"/>
</dbReference>
<evidence type="ECO:0000256" key="2">
    <source>
        <dbReference type="ARBA" id="ARBA00022729"/>
    </source>
</evidence>